<evidence type="ECO:0000256" key="5">
    <source>
        <dbReference type="ARBA" id="ARBA00023242"/>
    </source>
</evidence>
<dbReference type="GeneID" id="581840"/>
<evidence type="ECO:0000256" key="1">
    <source>
        <dbReference type="ARBA" id="ARBA00004123"/>
    </source>
</evidence>
<evidence type="ECO:0000256" key="3">
    <source>
        <dbReference type="ARBA" id="ARBA00006130"/>
    </source>
</evidence>
<dbReference type="Pfam" id="PF24566">
    <property type="entry name" value="HEAT_Ints3_C"/>
    <property type="match status" value="1"/>
</dbReference>
<dbReference type="OrthoDB" id="2021145at2759"/>
<evidence type="ECO:0000313" key="9">
    <source>
        <dbReference type="EnsemblMetazoa" id="XP_030832490"/>
    </source>
</evidence>
<feature type="compositionally biased region" description="Low complexity" evidence="6">
    <location>
        <begin position="491"/>
        <end position="500"/>
    </location>
</feature>
<organism evidence="9 10">
    <name type="scientific">Strongylocentrotus purpuratus</name>
    <name type="common">Purple sea urchin</name>
    <dbReference type="NCBI Taxonomy" id="7668"/>
    <lineage>
        <taxon>Eukaryota</taxon>
        <taxon>Metazoa</taxon>
        <taxon>Echinodermata</taxon>
        <taxon>Eleutherozoa</taxon>
        <taxon>Echinozoa</taxon>
        <taxon>Echinoidea</taxon>
        <taxon>Euechinoidea</taxon>
        <taxon>Echinacea</taxon>
        <taxon>Camarodonta</taxon>
        <taxon>Echinidea</taxon>
        <taxon>Strongylocentrotidae</taxon>
        <taxon>Strongylocentrotus</taxon>
    </lineage>
</organism>
<keyword evidence="5" id="KW-0539">Nucleus</keyword>
<protein>
    <recommendedName>
        <fullName evidence="11">SOSS complex subunit A homolog</fullName>
    </recommendedName>
</protein>
<feature type="compositionally biased region" description="Basic residues" evidence="6">
    <location>
        <begin position="1008"/>
        <end position="1018"/>
    </location>
</feature>
<evidence type="ECO:0000256" key="6">
    <source>
        <dbReference type="SAM" id="MobiDB-lite"/>
    </source>
</evidence>
<feature type="domain" description="Integrator complex subunit 3 N-terminal" evidence="7">
    <location>
        <begin position="57"/>
        <end position="463"/>
    </location>
</feature>
<dbReference type="GO" id="GO:0005737">
    <property type="term" value="C:cytoplasm"/>
    <property type="evidence" value="ECO:0000318"/>
    <property type="project" value="GO_Central"/>
</dbReference>
<dbReference type="Proteomes" id="UP000007110">
    <property type="component" value="Unassembled WGS sequence"/>
</dbReference>
<reference evidence="9" key="2">
    <citation type="submission" date="2021-01" db="UniProtKB">
        <authorList>
            <consortium name="EnsemblMetazoa"/>
        </authorList>
    </citation>
    <scope>IDENTIFICATION</scope>
</reference>
<feature type="region of interest" description="Disordered" evidence="6">
    <location>
        <begin position="968"/>
        <end position="1026"/>
    </location>
</feature>
<dbReference type="RefSeq" id="XP_030832490.1">
    <property type="nucleotide sequence ID" value="XM_030976630.1"/>
</dbReference>
<dbReference type="InterPro" id="IPR019333">
    <property type="entry name" value="INTS3_N"/>
</dbReference>
<proteinExistence type="inferred from homology"/>
<dbReference type="CTD" id="65123"/>
<dbReference type="FunCoup" id="A0A7M7N9J4">
    <property type="interactions" value="1772"/>
</dbReference>
<dbReference type="InterPro" id="IPR045334">
    <property type="entry name" value="INTS3"/>
</dbReference>
<sequence>MEKKKQSHLFIATKLDPRDDLEERMERGHDVISKATAGLSQKETHDALTAMVSKGTQQHEEVTLGLMFTILTQTSAAQKVYRDLQLLTRDGMAIVWNRLNQIIAERYTKLLENVRTQVVWLARELVKGSVANADQVILSLIKQITGGDVSPKNMWLAESMLDIFTENRAWLDKHPTLLAMVVYTYLRIIEDHSGTTWTHLRDREVEFCVQLIRTRFTECCKIGRDLIRLLQNVARIPEFDKLWKDMLYRPQTLNAQFTGIMQLLNQRTPAKFLVCRLTPDMEKKIIFLTSKVRFGNQKRYQDWFQKQYLLTPESQSLRIDLIRYICCCIHPSNEVLCSDVIQRWAVIGWLLTTCTSNIAASCAKLALFYDWLFFSSSRGNIMDIEPAILVMHHSLRTHPVITVTCLDFLCRIIPNFYPAFEAQVKQGVMGSLKFILEKRVLQSLSPLFDNTKMDKELRSMIRETFSEFCEADAKPPDGPIIQESFTKPALTPALNATNNNSGSHFDDHSHRRHSSEDAAFSDEESEDDKGGQMNPLDMLFRPIKQEEEVNFDHLLEEMDGEIKEMASLLHAQRDEDMETQCETMQELCNSLLKMDDFDSDAATPLALFLCSLYNQQFTGDILPEEINEETMEDALGKPLFVMFRNLSQDTEDNSCPLQLLILFCIMYEKQPKLGYLLLFFLHASSKDGESKLHVYEEVCKNTGSGDLSACLVKDFQECQENDVNLLCYLVPPVYTQFANTAMGCLDLLHIIVSCIDSAQLQGLICDLMQGSLVVFNKDKVASLLEDTLDWETFEQFCVWQLLLAHDDIEVKHLVSLIPKLKYKEHPEALANMLLMLKLENATQEFLKPLLSRKVDQTDRLTTSILSHWASQDEPHLADVFKSIMIRAANAAKRIRQKQSAKQNYPTPIQILGHLDGLRHTSAIRQTLFFSQEPLLQGLQQFQHVCTEAQKTKYSDLFALVDDFEDASRTTRSRLARRSPGNTSPRARKSQPVNDDTSSSSEDEEVKFKSKPAKKRKKTAAANSDSD</sequence>
<dbReference type="PANTHER" id="PTHR13587">
    <property type="entry name" value="INTEGRATOR COMPLEX SUBUNIT 3"/>
    <property type="match status" value="1"/>
</dbReference>
<accession>A0A7M7N9J4</accession>
<evidence type="ECO:0000256" key="2">
    <source>
        <dbReference type="ARBA" id="ARBA00004496"/>
    </source>
</evidence>
<evidence type="ECO:0008006" key="11">
    <source>
        <dbReference type="Google" id="ProtNLM"/>
    </source>
</evidence>
<keyword evidence="10" id="KW-1185">Reference proteome</keyword>
<evidence type="ECO:0000259" key="8">
    <source>
        <dbReference type="Pfam" id="PF24566"/>
    </source>
</evidence>
<feature type="domain" description="Ints3-like C-terminal" evidence="8">
    <location>
        <begin position="570"/>
        <end position="959"/>
    </location>
</feature>
<dbReference type="EnsemblMetazoa" id="XM_030976630">
    <property type="protein sequence ID" value="XP_030832490"/>
    <property type="gene ID" value="LOC581840"/>
</dbReference>
<dbReference type="OMA" id="FEQYCLW"/>
<dbReference type="PANTHER" id="PTHR13587:SF7">
    <property type="entry name" value="INTEGRATOR COMPLEX SUBUNIT 3"/>
    <property type="match status" value="1"/>
</dbReference>
<dbReference type="KEGG" id="spu:581840"/>
<keyword evidence="4" id="KW-0963">Cytoplasm</keyword>
<comment type="subcellular location">
    <subcellularLocation>
        <location evidence="2">Cytoplasm</location>
    </subcellularLocation>
    <subcellularLocation>
        <location evidence="1">Nucleus</location>
    </subcellularLocation>
</comment>
<dbReference type="InParanoid" id="A0A7M7N9J4"/>
<feature type="region of interest" description="Disordered" evidence="6">
    <location>
        <begin position="491"/>
        <end position="534"/>
    </location>
</feature>
<evidence type="ECO:0000313" key="10">
    <source>
        <dbReference type="Proteomes" id="UP000007110"/>
    </source>
</evidence>
<evidence type="ECO:0000259" key="7">
    <source>
        <dbReference type="Pfam" id="PF10189"/>
    </source>
</evidence>
<reference evidence="10" key="1">
    <citation type="submission" date="2015-02" db="EMBL/GenBank/DDBJ databases">
        <title>Genome sequencing for Strongylocentrotus purpuratus.</title>
        <authorList>
            <person name="Murali S."/>
            <person name="Liu Y."/>
            <person name="Vee V."/>
            <person name="English A."/>
            <person name="Wang M."/>
            <person name="Skinner E."/>
            <person name="Han Y."/>
            <person name="Muzny D.M."/>
            <person name="Worley K.C."/>
            <person name="Gibbs R.A."/>
        </authorList>
    </citation>
    <scope>NUCLEOTIDE SEQUENCE</scope>
</reference>
<dbReference type="Pfam" id="PF10189">
    <property type="entry name" value="Ints3_N"/>
    <property type="match status" value="1"/>
</dbReference>
<dbReference type="GO" id="GO:0005634">
    <property type="term" value="C:nucleus"/>
    <property type="evidence" value="ECO:0007669"/>
    <property type="project" value="UniProtKB-SubCell"/>
</dbReference>
<name>A0A7M7N9J4_STRPU</name>
<evidence type="ECO:0000256" key="4">
    <source>
        <dbReference type="ARBA" id="ARBA00022490"/>
    </source>
</evidence>
<comment type="similarity">
    <text evidence="3">Belongs to the Integrator subunit 3 family.</text>
</comment>
<dbReference type="InterPro" id="IPR056518">
    <property type="entry name" value="HEAT_Ints3_C"/>
</dbReference>
<dbReference type="AlphaFoldDB" id="A0A7M7N9J4"/>